<keyword evidence="1" id="KW-1133">Transmembrane helix</keyword>
<dbReference type="RefSeq" id="WP_227601164.1">
    <property type="nucleotide sequence ID" value="NZ_JAJEPX010000052.1"/>
</dbReference>
<keyword evidence="1" id="KW-0472">Membrane</keyword>
<reference evidence="2 3" key="1">
    <citation type="submission" date="2021-10" db="EMBL/GenBank/DDBJ databases">
        <title>Anaerobic single-cell dispensing facilitates the cultivation of human gut bacteria.</title>
        <authorList>
            <person name="Afrizal A."/>
        </authorList>
    </citation>
    <scope>NUCLEOTIDE SEQUENCE [LARGE SCALE GENOMIC DNA]</scope>
    <source>
        <strain evidence="2 3">CLA-AA-H270</strain>
    </source>
</reference>
<evidence type="ECO:0000313" key="3">
    <source>
        <dbReference type="Proteomes" id="UP001298753"/>
    </source>
</evidence>
<name>A0AAW4W3E7_9FIRM</name>
<evidence type="ECO:0000256" key="1">
    <source>
        <dbReference type="SAM" id="Phobius"/>
    </source>
</evidence>
<dbReference type="Proteomes" id="UP001298753">
    <property type="component" value="Unassembled WGS sequence"/>
</dbReference>
<keyword evidence="1" id="KW-0812">Transmembrane</keyword>
<sequence>MLIATVSTIISLIFLIAFVAAMIILQVYLSRRKSKVPGLVLPAITFSGELFILLNVVTNVVMTSVADNAVGGVDSYDVFVTVLNTVLTLLVISMPTIVLLVIYFLCRRGMNRKKQIEKMNIQDL</sequence>
<organism evidence="2 3">
    <name type="scientific">Agathobaculum butyriciproducens</name>
    <dbReference type="NCBI Taxonomy" id="1628085"/>
    <lineage>
        <taxon>Bacteria</taxon>
        <taxon>Bacillati</taxon>
        <taxon>Bacillota</taxon>
        <taxon>Clostridia</taxon>
        <taxon>Eubacteriales</taxon>
        <taxon>Butyricicoccaceae</taxon>
        <taxon>Agathobaculum</taxon>
    </lineage>
</organism>
<evidence type="ECO:0000313" key="2">
    <source>
        <dbReference type="EMBL" id="MCC2177751.1"/>
    </source>
</evidence>
<feature type="transmembrane region" description="Helical" evidence="1">
    <location>
        <begin position="36"/>
        <end position="58"/>
    </location>
</feature>
<comment type="caution">
    <text evidence="2">The sequence shown here is derived from an EMBL/GenBank/DDBJ whole genome shotgun (WGS) entry which is preliminary data.</text>
</comment>
<keyword evidence="3" id="KW-1185">Reference proteome</keyword>
<gene>
    <name evidence="2" type="ORF">LKD22_11565</name>
</gene>
<feature type="transmembrane region" description="Helical" evidence="1">
    <location>
        <begin position="78"/>
        <end position="106"/>
    </location>
</feature>
<protein>
    <submittedName>
        <fullName evidence="2">Uncharacterized protein</fullName>
    </submittedName>
</protein>
<dbReference type="EMBL" id="JAJEPX010000052">
    <property type="protein sequence ID" value="MCC2177751.1"/>
    <property type="molecule type" value="Genomic_DNA"/>
</dbReference>
<proteinExistence type="predicted"/>
<dbReference type="AlphaFoldDB" id="A0AAW4W3E7"/>
<dbReference type="GeneID" id="98659834"/>
<feature type="transmembrane region" description="Helical" evidence="1">
    <location>
        <begin position="6"/>
        <end position="29"/>
    </location>
</feature>
<accession>A0AAW4W3E7</accession>